<dbReference type="Pfam" id="PF14702">
    <property type="entry name" value="hGDE_central"/>
    <property type="match status" value="1"/>
</dbReference>
<dbReference type="FunFam" id="1.50.10.10:FF:000039">
    <property type="entry name" value="Glycogen debranching enzyme Gdb1, putative"/>
    <property type="match status" value="1"/>
</dbReference>
<dbReference type="InterPro" id="IPR032788">
    <property type="entry name" value="AGL_central"/>
</dbReference>
<dbReference type="FunFam" id="3.20.20.80:FF:000242">
    <property type="entry name" value="Glycogen debranching enzyme Gdb1, putative"/>
    <property type="match status" value="1"/>
</dbReference>
<comment type="similarity">
    <text evidence="15">Belongs to the glycogen debranching enzyme family.</text>
</comment>
<dbReference type="EC" id="3.2.1.33" evidence="6"/>
<dbReference type="Pfam" id="PF14701">
    <property type="entry name" value="hDGE_amylase"/>
    <property type="match status" value="1"/>
</dbReference>
<evidence type="ECO:0000256" key="12">
    <source>
        <dbReference type="ARBA" id="ARBA00023056"/>
    </source>
</evidence>
<evidence type="ECO:0000313" key="22">
    <source>
        <dbReference type="Proteomes" id="UP001150925"/>
    </source>
</evidence>
<dbReference type="CDD" id="cd11327">
    <property type="entry name" value="AmyAc_Glg_debranch_2"/>
    <property type="match status" value="1"/>
</dbReference>
<dbReference type="OrthoDB" id="10248904at2759"/>
<dbReference type="GO" id="GO:0005737">
    <property type="term" value="C:cytoplasm"/>
    <property type="evidence" value="ECO:0007669"/>
    <property type="project" value="UniProtKB-SubCell"/>
</dbReference>
<dbReference type="InterPro" id="IPR012341">
    <property type="entry name" value="6hp_glycosidase-like_sf"/>
</dbReference>
<evidence type="ECO:0000256" key="11">
    <source>
        <dbReference type="ARBA" id="ARBA00022801"/>
    </source>
</evidence>
<keyword evidence="11" id="KW-0378">Hydrolase</keyword>
<dbReference type="InterPro" id="IPR008928">
    <property type="entry name" value="6-hairpin_glycosidase_sf"/>
</dbReference>
<proteinExistence type="inferred from homology"/>
<dbReference type="SUPFAM" id="SSF51445">
    <property type="entry name" value="(Trans)glycosidases"/>
    <property type="match status" value="1"/>
</dbReference>
<keyword evidence="14" id="KW-0326">Glycosidase</keyword>
<gene>
    <name evidence="21" type="primary">GDB1</name>
    <name evidence="21" type="ORF">IWQ62_002773</name>
</gene>
<protein>
    <recommendedName>
        <fullName evidence="7">Glycogen debranching enzyme</fullName>
        <ecNumber evidence="5">2.4.1.25</ecNumber>
        <ecNumber evidence="6">3.2.1.33</ecNumber>
    </recommendedName>
    <alternativeName>
        <fullName evidence="16">Glycogen debrancher</fullName>
    </alternativeName>
</protein>
<keyword evidence="9" id="KW-0328">Glycosyltransferase</keyword>
<dbReference type="GO" id="GO:0005978">
    <property type="term" value="P:glycogen biosynthetic process"/>
    <property type="evidence" value="ECO:0007669"/>
    <property type="project" value="UniProtKB-KW"/>
</dbReference>
<feature type="domain" description="Glycogen debranching enzyme glucanotransferase" evidence="19">
    <location>
        <begin position="121"/>
        <end position="559"/>
    </location>
</feature>
<comment type="catalytic activity">
    <reaction evidence="1">
        <text>Transfers a segment of a (1-&gt;4)-alpha-D-glucan to a new position in an acceptor, which may be glucose or a (1-&gt;4)-alpha-D-glucan.</text>
        <dbReference type="EC" id="2.4.1.25"/>
    </reaction>
</comment>
<evidence type="ECO:0000256" key="3">
    <source>
        <dbReference type="ARBA" id="ARBA00003530"/>
    </source>
</evidence>
<keyword evidence="10" id="KW-0808">Transferase</keyword>
<dbReference type="PANTHER" id="PTHR10569">
    <property type="entry name" value="GLYCOGEN DEBRANCHING ENZYME"/>
    <property type="match status" value="1"/>
</dbReference>
<dbReference type="InterPro" id="IPR032792">
    <property type="entry name" value="AGL_glucanoTrfase"/>
</dbReference>
<evidence type="ECO:0000256" key="5">
    <source>
        <dbReference type="ARBA" id="ARBA00012560"/>
    </source>
</evidence>
<feature type="non-terminal residue" evidence="21">
    <location>
        <position position="1"/>
    </location>
</feature>
<keyword evidence="13" id="KW-0511">Multifunctional enzyme</keyword>
<evidence type="ECO:0000313" key="21">
    <source>
        <dbReference type="EMBL" id="KAJ1965007.1"/>
    </source>
</evidence>
<evidence type="ECO:0000256" key="16">
    <source>
        <dbReference type="ARBA" id="ARBA00031477"/>
    </source>
</evidence>
<dbReference type="InterPro" id="IPR029436">
    <property type="entry name" value="AGL_euk_N"/>
</dbReference>
<comment type="subcellular location">
    <subcellularLocation>
        <location evidence="4">Cytoplasm</location>
    </subcellularLocation>
</comment>
<dbReference type="InterPro" id="IPR010401">
    <property type="entry name" value="AGL/Gdb1"/>
</dbReference>
<evidence type="ECO:0000256" key="8">
    <source>
        <dbReference type="ARBA" id="ARBA00022490"/>
    </source>
</evidence>
<organism evidence="21 22">
    <name type="scientific">Dispira parvispora</name>
    <dbReference type="NCBI Taxonomy" id="1520584"/>
    <lineage>
        <taxon>Eukaryota</taxon>
        <taxon>Fungi</taxon>
        <taxon>Fungi incertae sedis</taxon>
        <taxon>Zoopagomycota</taxon>
        <taxon>Kickxellomycotina</taxon>
        <taxon>Dimargaritomycetes</taxon>
        <taxon>Dimargaritales</taxon>
        <taxon>Dimargaritaceae</taxon>
        <taxon>Dispira</taxon>
    </lineage>
</organism>
<keyword evidence="8" id="KW-0963">Cytoplasm</keyword>
<evidence type="ECO:0000256" key="4">
    <source>
        <dbReference type="ARBA" id="ARBA00004496"/>
    </source>
</evidence>
<name>A0A9W8AP97_9FUNG</name>
<evidence type="ECO:0000256" key="14">
    <source>
        <dbReference type="ARBA" id="ARBA00023295"/>
    </source>
</evidence>
<dbReference type="EC" id="2.4.1.25" evidence="5"/>
<dbReference type="Gene3D" id="3.20.20.80">
    <property type="entry name" value="Glycosidases"/>
    <property type="match status" value="2"/>
</dbReference>
<feature type="domain" description="Glycogen debranching enzyme C-terminal" evidence="17">
    <location>
        <begin position="1042"/>
        <end position="1498"/>
    </location>
</feature>
<keyword evidence="12" id="KW-0320">Glycogen biosynthesis</keyword>
<evidence type="ECO:0000259" key="19">
    <source>
        <dbReference type="Pfam" id="PF14701"/>
    </source>
</evidence>
<dbReference type="InterPro" id="IPR032790">
    <property type="entry name" value="GDE_C"/>
</dbReference>
<dbReference type="EMBL" id="JANBPY010000640">
    <property type="protein sequence ID" value="KAJ1965007.1"/>
    <property type="molecule type" value="Genomic_DNA"/>
</dbReference>
<dbReference type="PANTHER" id="PTHR10569:SF2">
    <property type="entry name" value="GLYCOGEN DEBRANCHING ENZYME"/>
    <property type="match status" value="1"/>
</dbReference>
<dbReference type="Pfam" id="PF06202">
    <property type="entry name" value="GDE_C"/>
    <property type="match status" value="1"/>
</dbReference>
<evidence type="ECO:0000256" key="7">
    <source>
        <dbReference type="ARBA" id="ARBA00020723"/>
    </source>
</evidence>
<keyword evidence="22" id="KW-1185">Reference proteome</keyword>
<dbReference type="Gene3D" id="1.50.10.10">
    <property type="match status" value="1"/>
</dbReference>
<dbReference type="GO" id="GO:0004134">
    <property type="term" value="F:4-alpha-glucanotransferase activity"/>
    <property type="evidence" value="ECO:0007669"/>
    <property type="project" value="UniProtKB-EC"/>
</dbReference>
<dbReference type="Pfam" id="PF14699">
    <property type="entry name" value="hGDE_N"/>
    <property type="match status" value="1"/>
</dbReference>
<evidence type="ECO:0000256" key="10">
    <source>
        <dbReference type="ARBA" id="ARBA00022679"/>
    </source>
</evidence>
<comment type="catalytic activity">
    <reaction evidence="2">
        <text>Hydrolysis of (1-&gt;6)-alpha-D-glucosidic branch linkages in glycogen phosphorylase limit dextrin.</text>
        <dbReference type="EC" id="3.2.1.33"/>
    </reaction>
</comment>
<evidence type="ECO:0000256" key="15">
    <source>
        <dbReference type="ARBA" id="ARBA00025780"/>
    </source>
</evidence>
<feature type="domain" description="Glycogen debranching enzyme central" evidence="20">
    <location>
        <begin position="713"/>
        <end position="952"/>
    </location>
</feature>
<evidence type="ECO:0000256" key="9">
    <source>
        <dbReference type="ARBA" id="ARBA00022676"/>
    </source>
</evidence>
<sequence length="1507" mass="171125">FIRLPPPSETYGLRFKITAGSEAAHDPVLYTNYPLANEPFNRKQFNSRPFTKGAQSELWCDLIVSAAGPYQYYVEYLDDSQENAISRTPTSYFIVDPLLSIRSKPQGQGIAQEAVAPPPVHVPLDGIVLQSIVPKWMGPLRNWHQHLESSAQLGYNMIHFVPPQQRGASDSPFSIRDQLALSDDLFTPQDRIKTNDDKYEILSNLLLTMESEWGMLGLVDMVWNHTSFDSDWLLDHPEAGYNLHNSPHLRPAFEVDEALMQFSSSLGSLGLPDELHNEGDLDRLIEGVKIHALQSLRLWEFYVINVEDCIAQVEQALRDPDCHVKPKYNPKEIRQLPLKEKVEMLKRVAFAQPQAGCRFGWTLDVMELLTFMHALCGSLRDVEHVLQHVRQLFNELNVPCYDLYDQHMASIMTNVRNTVKYERLDDNGPKKGRITAENPIVPTYFTRLPLNERTRHHSEGSRFLANNGWVWNADALENFAEAPSSAYLERKVIVWSDCVKLRYGKAPEDNPWLWEHMKEYTQTMARYFHGFRIDNCHSTPLPLAEYLLDSARQVRPNLYVLAELFTGSEDVDRLFVNRMGINSLVREALRAWSSFELSRQVHRSGGKPIGSMDTDCLAEKSVFTGTDGEQVPCRSLPLVGSLPHAMFTECTHDNPTPTQQRTSEDTLPNAALVALTCSASGSVKGYDEIYPRLLELAHESRQYQVLEDPLTVGIGRAKQVFQRLHLRMAVENFNEVHVHHENQYIMVHRQHPVTREGYLVVAHTAFPGSHEESHLEPVKLRSTKARTLFSARLRVKKEDYCEDSHWITGLPSGLEDLEPARLTDKSDEQGTYTEFTLPSGFGPGSVLLLHTWIPDVDLGLEEKIRTGEDSAVDALDEHALNTVLYRCEAEERDIKAENGAYNVPNHGPLPYCGLQGFMSVLNDIIKHNDLGHPLCDNLRAGTWALEYTVNRLIPYRDLLYPEIDTLIQWYQQRFELIRKVPTFLRPKYFALAIYTIYKAATRRAILLSAGHQANMVDPFVQQLLLCKVQLLGAVKSTGLHPTEVGASLAAGLPHFATQHMRCWGRDVFMSLPGFFITNAGHKFAREHILAFASVIRHGLIPNLLDAQRHPRYNSRDTPWWFLQAIQDYCNHASEGPAILQTQVTRRFPRDDTFVTVDDPRSFAETCTLAEIIQEILQRHAQGIHFREWNAGPQLDHAMRDEGFQIDITTDWETGFVLGGNEFNCGTWMDKMGDSAKAKTLGRPGTPRDGAAVEIIGLLKSTVRWLASLYEQGKFPYAGVKRTLEDGTETLVEYTAWNDLIQRSFERYFYIPLDRTEEDPVGEPHPSLVNRRGIYKDTVQSTKQYTDYQLRPNFCVAMVVAPELFDRQHALHALLLVKEHLLGPLGLKTLDPADWAYRGNYDNTNDSDDATVAHGINYHQGPEWVWCTGFFLRAWLHFAQDDAGNLPRGLVHEFHRILLNHKQAIVTSPFAGLPELTNENGAFCSGSCPTQAWSAATLLSFLNDLAKI</sequence>
<evidence type="ECO:0000256" key="6">
    <source>
        <dbReference type="ARBA" id="ARBA00012778"/>
    </source>
</evidence>
<dbReference type="GO" id="GO:0004135">
    <property type="term" value="F:amylo-alpha-1,6-glucosidase activity"/>
    <property type="evidence" value="ECO:0007669"/>
    <property type="project" value="UniProtKB-EC"/>
</dbReference>
<evidence type="ECO:0000256" key="2">
    <source>
        <dbReference type="ARBA" id="ARBA00000927"/>
    </source>
</evidence>
<evidence type="ECO:0000259" key="17">
    <source>
        <dbReference type="Pfam" id="PF06202"/>
    </source>
</evidence>
<accession>A0A9W8AP97</accession>
<dbReference type="InterPro" id="IPR017853">
    <property type="entry name" value="GH"/>
</dbReference>
<feature type="domain" description="Eukaryotic glycogen debranching enzyme N-terminal" evidence="18">
    <location>
        <begin position="13"/>
        <end position="101"/>
    </location>
</feature>
<comment type="function">
    <text evidence="3">Multifunctional enzyme acting as 1,4-alpha-D-glucan:1,4-alpha-D-glucan 4-alpha-D-glycosyltransferase and amylo-1,6-glucosidase in glycogen degradation.</text>
</comment>
<reference evidence="21" key="1">
    <citation type="submission" date="2022-07" db="EMBL/GenBank/DDBJ databases">
        <title>Phylogenomic reconstructions and comparative analyses of Kickxellomycotina fungi.</title>
        <authorList>
            <person name="Reynolds N.K."/>
            <person name="Stajich J.E."/>
            <person name="Barry K."/>
            <person name="Grigoriev I.V."/>
            <person name="Crous P."/>
            <person name="Smith M.E."/>
        </authorList>
    </citation>
    <scope>NUCLEOTIDE SEQUENCE</scope>
    <source>
        <strain evidence="21">RSA 1196</strain>
    </source>
</reference>
<evidence type="ECO:0000259" key="18">
    <source>
        <dbReference type="Pfam" id="PF14699"/>
    </source>
</evidence>
<evidence type="ECO:0000259" key="20">
    <source>
        <dbReference type="Pfam" id="PF14702"/>
    </source>
</evidence>
<comment type="caution">
    <text evidence="21">The sequence shown here is derived from an EMBL/GenBank/DDBJ whole genome shotgun (WGS) entry which is preliminary data.</text>
</comment>
<dbReference type="GO" id="GO:0005980">
    <property type="term" value="P:glycogen catabolic process"/>
    <property type="evidence" value="ECO:0007669"/>
    <property type="project" value="InterPro"/>
</dbReference>
<evidence type="ECO:0000256" key="13">
    <source>
        <dbReference type="ARBA" id="ARBA00023268"/>
    </source>
</evidence>
<dbReference type="Proteomes" id="UP001150925">
    <property type="component" value="Unassembled WGS sequence"/>
</dbReference>
<evidence type="ECO:0000256" key="1">
    <source>
        <dbReference type="ARBA" id="ARBA00000439"/>
    </source>
</evidence>
<dbReference type="SUPFAM" id="SSF48208">
    <property type="entry name" value="Six-hairpin glycosidases"/>
    <property type="match status" value="1"/>
</dbReference>